<dbReference type="Proteomes" id="UP000054485">
    <property type="component" value="Unassembled WGS sequence"/>
</dbReference>
<dbReference type="EMBL" id="KN835160">
    <property type="protein sequence ID" value="KIK46323.1"/>
    <property type="molecule type" value="Genomic_DNA"/>
</dbReference>
<evidence type="ECO:0000313" key="1">
    <source>
        <dbReference type="EMBL" id="KIK46323.1"/>
    </source>
</evidence>
<proteinExistence type="predicted"/>
<reference evidence="1 2" key="1">
    <citation type="submission" date="2014-04" db="EMBL/GenBank/DDBJ databases">
        <authorList>
            <consortium name="DOE Joint Genome Institute"/>
            <person name="Kuo A."/>
            <person name="Ruytinx J."/>
            <person name="Rineau F."/>
            <person name="Colpaert J."/>
            <person name="Kohler A."/>
            <person name="Nagy L.G."/>
            <person name="Floudas D."/>
            <person name="Copeland A."/>
            <person name="Barry K.W."/>
            <person name="Cichocki N."/>
            <person name="Veneault-Fourrey C."/>
            <person name="LaButti K."/>
            <person name="Lindquist E.A."/>
            <person name="Lipzen A."/>
            <person name="Lundell T."/>
            <person name="Morin E."/>
            <person name="Murat C."/>
            <person name="Sun H."/>
            <person name="Tunlid A."/>
            <person name="Henrissat B."/>
            <person name="Grigoriev I.V."/>
            <person name="Hibbett D.S."/>
            <person name="Martin F."/>
            <person name="Nordberg H.P."/>
            <person name="Cantor M.N."/>
            <person name="Hua S.X."/>
        </authorList>
    </citation>
    <scope>NUCLEOTIDE SEQUENCE [LARGE SCALE GENOMIC DNA]</scope>
    <source>
        <strain evidence="1 2">UH-Slu-Lm8-n1</strain>
    </source>
</reference>
<keyword evidence="2" id="KW-1185">Reference proteome</keyword>
<gene>
    <name evidence="1" type="ORF">CY34DRAFT_800489</name>
</gene>
<organism evidence="1 2">
    <name type="scientific">Suillus luteus UH-Slu-Lm8-n1</name>
    <dbReference type="NCBI Taxonomy" id="930992"/>
    <lineage>
        <taxon>Eukaryota</taxon>
        <taxon>Fungi</taxon>
        <taxon>Dikarya</taxon>
        <taxon>Basidiomycota</taxon>
        <taxon>Agaricomycotina</taxon>
        <taxon>Agaricomycetes</taxon>
        <taxon>Agaricomycetidae</taxon>
        <taxon>Boletales</taxon>
        <taxon>Suillineae</taxon>
        <taxon>Suillaceae</taxon>
        <taxon>Suillus</taxon>
    </lineage>
</organism>
<protein>
    <submittedName>
        <fullName evidence="1">Uncharacterized protein</fullName>
    </submittedName>
</protein>
<evidence type="ECO:0000313" key="2">
    <source>
        <dbReference type="Proteomes" id="UP000054485"/>
    </source>
</evidence>
<name>A0A0D0BTE4_9AGAM</name>
<dbReference type="HOGENOM" id="CLU_3112233_0_0_1"/>
<dbReference type="InParanoid" id="A0A0D0BTE4"/>
<reference evidence="2" key="2">
    <citation type="submission" date="2015-01" db="EMBL/GenBank/DDBJ databases">
        <title>Evolutionary Origins and Diversification of the Mycorrhizal Mutualists.</title>
        <authorList>
            <consortium name="DOE Joint Genome Institute"/>
            <consortium name="Mycorrhizal Genomics Consortium"/>
            <person name="Kohler A."/>
            <person name="Kuo A."/>
            <person name="Nagy L.G."/>
            <person name="Floudas D."/>
            <person name="Copeland A."/>
            <person name="Barry K.W."/>
            <person name="Cichocki N."/>
            <person name="Veneault-Fourrey C."/>
            <person name="LaButti K."/>
            <person name="Lindquist E.A."/>
            <person name="Lipzen A."/>
            <person name="Lundell T."/>
            <person name="Morin E."/>
            <person name="Murat C."/>
            <person name="Riley R."/>
            <person name="Ohm R."/>
            <person name="Sun H."/>
            <person name="Tunlid A."/>
            <person name="Henrissat B."/>
            <person name="Grigoriev I.V."/>
            <person name="Hibbett D.S."/>
            <person name="Martin F."/>
        </authorList>
    </citation>
    <scope>NUCLEOTIDE SEQUENCE [LARGE SCALE GENOMIC DNA]</scope>
    <source>
        <strain evidence="2">UH-Slu-Lm8-n1</strain>
    </source>
</reference>
<accession>A0A0D0BTE4</accession>
<sequence length="51" mass="6142">MLQETEKRPRRKEIVNRQYPQATNIDCEKKHIPNEDVAQRNRSWPVDLPNV</sequence>
<feature type="non-terminal residue" evidence="1">
    <location>
        <position position="51"/>
    </location>
</feature>
<dbReference type="AlphaFoldDB" id="A0A0D0BTE4"/>